<gene>
    <name evidence="8" type="ORF">CPIN18021_0544</name>
</gene>
<protein>
    <submittedName>
        <fullName evidence="8">Molybdopterin-containing oxidoreductase III, DMSO/TMAO/BSO reductase family, catalytic subunit</fullName>
    </submittedName>
</protein>
<dbReference type="InterPro" id="IPR009010">
    <property type="entry name" value="Asp_de-COase-like_dom_sf"/>
</dbReference>
<dbReference type="PROSITE" id="PS00932">
    <property type="entry name" value="MOLYBDOPTERIN_PROK_3"/>
    <property type="match status" value="1"/>
</dbReference>
<proteinExistence type="inferred from homology"/>
<dbReference type="InterPro" id="IPR006657">
    <property type="entry name" value="MoPterin_dinucl-bd_dom"/>
</dbReference>
<dbReference type="Gene3D" id="3.90.55.10">
    <property type="entry name" value="Dimethylsulfoxide Reductase, domain 3"/>
    <property type="match status" value="1"/>
</dbReference>
<dbReference type="PANTHER" id="PTHR43742">
    <property type="entry name" value="TRIMETHYLAMINE-N-OXIDE REDUCTASE"/>
    <property type="match status" value="1"/>
</dbReference>
<name>A0A1S6U6R6_9BACT</name>
<dbReference type="Gene3D" id="3.40.228.10">
    <property type="entry name" value="Dimethylsulfoxide Reductase, domain 2"/>
    <property type="match status" value="1"/>
</dbReference>
<dbReference type="GO" id="GO:0030151">
    <property type="term" value="F:molybdenum ion binding"/>
    <property type="evidence" value="ECO:0007669"/>
    <property type="project" value="TreeGrafter"/>
</dbReference>
<feature type="domain" description="Molybdopterin oxidoreductase" evidence="6">
    <location>
        <begin position="81"/>
        <end position="553"/>
    </location>
</feature>
<dbReference type="Proteomes" id="UP000190868">
    <property type="component" value="Chromosome"/>
</dbReference>
<evidence type="ECO:0000256" key="1">
    <source>
        <dbReference type="ARBA" id="ARBA00001942"/>
    </source>
</evidence>
<organism evidence="8 9">
    <name type="scientific">Campylobacter pinnipediorum subsp. caledonicus</name>
    <dbReference type="NCBI Taxonomy" id="1874362"/>
    <lineage>
        <taxon>Bacteria</taxon>
        <taxon>Pseudomonadati</taxon>
        <taxon>Campylobacterota</taxon>
        <taxon>Epsilonproteobacteria</taxon>
        <taxon>Campylobacterales</taxon>
        <taxon>Campylobacteraceae</taxon>
        <taxon>Campylobacter</taxon>
    </lineage>
</organism>
<evidence type="ECO:0000256" key="4">
    <source>
        <dbReference type="ARBA" id="ARBA00022723"/>
    </source>
</evidence>
<dbReference type="SUPFAM" id="SSF53706">
    <property type="entry name" value="Formate dehydrogenase/DMSO reductase, domains 1-3"/>
    <property type="match status" value="1"/>
</dbReference>
<dbReference type="InterPro" id="IPR050612">
    <property type="entry name" value="Prok_Mopterin_Oxidored"/>
</dbReference>
<evidence type="ECO:0000259" key="7">
    <source>
        <dbReference type="Pfam" id="PF01568"/>
    </source>
</evidence>
<evidence type="ECO:0000313" key="9">
    <source>
        <dbReference type="Proteomes" id="UP000190868"/>
    </source>
</evidence>
<dbReference type="RefSeq" id="WP_078424354.1">
    <property type="nucleotide sequence ID" value="NZ_CP017258.1"/>
</dbReference>
<comment type="similarity">
    <text evidence="2">Belongs to the prokaryotic molybdopterin-containing oxidoreductase family.</text>
</comment>
<keyword evidence="5" id="KW-0560">Oxidoreductase</keyword>
<evidence type="ECO:0000256" key="3">
    <source>
        <dbReference type="ARBA" id="ARBA00022505"/>
    </source>
</evidence>
<evidence type="ECO:0000259" key="6">
    <source>
        <dbReference type="Pfam" id="PF00384"/>
    </source>
</evidence>
<keyword evidence="3" id="KW-0500">Molybdenum</keyword>
<dbReference type="PANTHER" id="PTHR43742:SF10">
    <property type="entry name" value="TRIMETHYLAMINE-N-OXIDE REDUCTASE 2"/>
    <property type="match status" value="1"/>
</dbReference>
<dbReference type="GO" id="GO:0030288">
    <property type="term" value="C:outer membrane-bounded periplasmic space"/>
    <property type="evidence" value="ECO:0007669"/>
    <property type="project" value="TreeGrafter"/>
</dbReference>
<comment type="cofactor">
    <cofactor evidence="1">
        <name>Mo-bis(molybdopterin guanine dinucleotide)</name>
        <dbReference type="ChEBI" id="CHEBI:60539"/>
    </cofactor>
</comment>
<dbReference type="GO" id="GO:0043546">
    <property type="term" value="F:molybdopterin cofactor binding"/>
    <property type="evidence" value="ECO:0007669"/>
    <property type="project" value="InterPro"/>
</dbReference>
<dbReference type="EMBL" id="CP017258">
    <property type="protein sequence ID" value="AQW87370.1"/>
    <property type="molecule type" value="Genomic_DNA"/>
</dbReference>
<keyword evidence="4" id="KW-0479">Metal-binding</keyword>
<keyword evidence="9" id="KW-1185">Reference proteome</keyword>
<evidence type="ECO:0000313" key="8">
    <source>
        <dbReference type="EMBL" id="AQW87370.1"/>
    </source>
</evidence>
<dbReference type="Gene3D" id="2.40.40.20">
    <property type="match status" value="1"/>
</dbReference>
<dbReference type="SUPFAM" id="SSF50692">
    <property type="entry name" value="ADC-like"/>
    <property type="match status" value="1"/>
</dbReference>
<evidence type="ECO:0000256" key="5">
    <source>
        <dbReference type="ARBA" id="ARBA00023002"/>
    </source>
</evidence>
<dbReference type="GO" id="GO:0016491">
    <property type="term" value="F:oxidoreductase activity"/>
    <property type="evidence" value="ECO:0007669"/>
    <property type="project" value="UniProtKB-KW"/>
</dbReference>
<accession>A0A1S6U6R6</accession>
<sequence length="818" mass="92566">MKRRDFLKFSGVAATAAQASRIDGITETIFDSKRVLGVNRFGPFYANLNSDQIVSVDSFEGDAFPNTMNNSLPDRIQNESRVMYPYVRKSYLEKKGPSKSELRGQDEFVRVSWDVALDLAAKALKENFDKYGPEAIYGECYWWGGSGKVSWGRTVAHRMLNILGGYVEETDDYSTGAGIAIMPYVFGSTTVYDAPTRWEAIVKECKNIVFWGTDPVLTNQIATGVPTHNNYEYFTKIKELKKTGKMTITSIDTYRNNTARYLESDYVPVRPNTDTAMMIGMCHYLYESKLYDEKFIKKYTVGFNKFKDYFLGKNDGVVKDLKWASVICNVSVDKLEQLCQMLAKDNSILIAGRALQRQDHGEQTFWMIATLSAMLGHIGKVGGGFEFSLGYNGGGPKSMIAPGLKGMSALPSEKYTTPDSPWVKNKNYTIPTSRSIQSLETPGVEIDFKGRKIKLPHMRVAYNASGSMFTRHQDINRAVKAWKKLDTVITAEPFWTSCAKFSDIVLPVAIEGERTDINSSNSTNEYIFAMKPIIKPMGESKSDFEICREICKRWGMEETFTEGKDELAWVKEFFTDAMEQAKDLGYQNLPSFDEFWEKGYVRFDKEDESKKYYTRLKSYRENPNKNRLGTPSGKIELYSPAIAKMNYKDCFGHPAWFEPFEWLGDKKQAKKYPIAISSPHSRFRLHSQLNNSIIREYAEVSAREPMIISPKAAEQRGIKTGDIVRVFNDRGEILCGAIVSDIAQDDVGIICEGAWYDPEVWGKKSLCQHGNINVLTNDKGSSSLGQSNCAHTLLVQVEKYKGVVREIRAFGKPKILNK</sequence>
<feature type="domain" description="Molybdopterin dinucleotide-binding" evidence="7">
    <location>
        <begin position="676"/>
        <end position="791"/>
    </location>
</feature>
<evidence type="ECO:0000256" key="2">
    <source>
        <dbReference type="ARBA" id="ARBA00010312"/>
    </source>
</evidence>
<dbReference type="Pfam" id="PF00384">
    <property type="entry name" value="Molybdopterin"/>
    <property type="match status" value="1"/>
</dbReference>
<dbReference type="GO" id="GO:0009061">
    <property type="term" value="P:anaerobic respiration"/>
    <property type="evidence" value="ECO:0007669"/>
    <property type="project" value="TreeGrafter"/>
</dbReference>
<dbReference type="InterPro" id="IPR006656">
    <property type="entry name" value="Mopterin_OxRdtase"/>
</dbReference>
<reference evidence="9" key="1">
    <citation type="submission" date="2016-09" db="EMBL/GenBank/DDBJ databases">
        <title>Comparative genomics of the Campylobacter concisus group.</title>
        <authorList>
            <person name="Miller W.G."/>
            <person name="Yee E."/>
            <person name="Chapman M.H."/>
            <person name="Huynh S."/>
            <person name="Bono J.L."/>
            <person name="On S.L.W."/>
            <person name="StLeger J."/>
            <person name="Foster G."/>
            <person name="Parker C.T."/>
        </authorList>
    </citation>
    <scope>NUCLEOTIDE SEQUENCE [LARGE SCALE GENOMIC DNA]</scope>
    <source>
        <strain evidence="9">RM18021</strain>
    </source>
</reference>
<dbReference type="GO" id="GO:0009055">
    <property type="term" value="F:electron transfer activity"/>
    <property type="evidence" value="ECO:0007669"/>
    <property type="project" value="TreeGrafter"/>
</dbReference>
<dbReference type="InterPro" id="IPR006655">
    <property type="entry name" value="Mopterin_OxRdtase_prok_CS"/>
</dbReference>
<dbReference type="Gene3D" id="3.40.50.740">
    <property type="match status" value="1"/>
</dbReference>
<dbReference type="AlphaFoldDB" id="A0A1S6U6R6"/>
<dbReference type="Pfam" id="PF01568">
    <property type="entry name" value="Molydop_binding"/>
    <property type="match status" value="1"/>
</dbReference>